<gene>
    <name evidence="1" type="ORF">IAB60_06450</name>
</gene>
<accession>A0A9D1KFB8</accession>
<reference evidence="1" key="2">
    <citation type="journal article" date="2021" name="PeerJ">
        <title>Extensive microbial diversity within the chicken gut microbiome revealed by metagenomics and culture.</title>
        <authorList>
            <person name="Gilroy R."/>
            <person name="Ravi A."/>
            <person name="Getino M."/>
            <person name="Pursley I."/>
            <person name="Horton D.L."/>
            <person name="Alikhan N.F."/>
            <person name="Baker D."/>
            <person name="Gharbi K."/>
            <person name="Hall N."/>
            <person name="Watson M."/>
            <person name="Adriaenssens E.M."/>
            <person name="Foster-Nyarko E."/>
            <person name="Jarju S."/>
            <person name="Secka A."/>
            <person name="Antonio M."/>
            <person name="Oren A."/>
            <person name="Chaudhuri R.R."/>
            <person name="La Ragione R."/>
            <person name="Hildebrand F."/>
            <person name="Pallen M.J."/>
        </authorList>
    </citation>
    <scope>NUCLEOTIDE SEQUENCE</scope>
    <source>
        <strain evidence="1">CHK123-3438</strain>
    </source>
</reference>
<evidence type="ECO:0008006" key="3">
    <source>
        <dbReference type="Google" id="ProtNLM"/>
    </source>
</evidence>
<dbReference type="AlphaFoldDB" id="A0A9D1KFB8"/>
<dbReference type="Proteomes" id="UP000886860">
    <property type="component" value="Unassembled WGS sequence"/>
</dbReference>
<dbReference type="EMBL" id="DVKS01000109">
    <property type="protein sequence ID" value="HIT41724.1"/>
    <property type="molecule type" value="Genomic_DNA"/>
</dbReference>
<sequence>MRRQTQLAKLIEASEDKIRYDTQVKKVLANEAILAWILKTCTEEFASCSLHEIRKCIGVPEISRKAVHQNEPDAPLDSDRQIESIGTEDGSLGEQTVFYDIRFHACAPGKARPVHLMNVLLAVDLEAKEKQRVMEKEFHIAMTAELESEVSELCNLSQGVYEKGVKAGIEQGINQGISQGISATVAILQRYQYQDAEIMEQIIQEYHLTPEEARQYVSVPDSV</sequence>
<reference evidence="1" key="1">
    <citation type="submission" date="2020-10" db="EMBL/GenBank/DDBJ databases">
        <authorList>
            <person name="Gilroy R."/>
        </authorList>
    </citation>
    <scope>NUCLEOTIDE SEQUENCE</scope>
    <source>
        <strain evidence="1">CHK123-3438</strain>
    </source>
</reference>
<evidence type="ECO:0000313" key="2">
    <source>
        <dbReference type="Proteomes" id="UP000886860"/>
    </source>
</evidence>
<evidence type="ECO:0000313" key="1">
    <source>
        <dbReference type="EMBL" id="HIT41724.1"/>
    </source>
</evidence>
<protein>
    <recommendedName>
        <fullName evidence="3">Rpn family recombination-promoting nuclease/putative transposase</fullName>
    </recommendedName>
</protein>
<comment type="caution">
    <text evidence="1">The sequence shown here is derived from an EMBL/GenBank/DDBJ whole genome shotgun (WGS) entry which is preliminary data.</text>
</comment>
<organism evidence="1 2">
    <name type="scientific">Candidatus Caccovicinus merdipullorum</name>
    <dbReference type="NCBI Taxonomy" id="2840724"/>
    <lineage>
        <taxon>Bacteria</taxon>
        <taxon>Bacillati</taxon>
        <taxon>Bacillota</taxon>
        <taxon>Clostridia</taxon>
        <taxon>Eubacteriales</taxon>
        <taxon>Candidatus Caccovicinus</taxon>
    </lineage>
</organism>
<name>A0A9D1KFB8_9FIRM</name>
<proteinExistence type="predicted"/>